<reference evidence="2" key="2">
    <citation type="submission" date="2023-08" db="EMBL/GenBank/DDBJ databases">
        <title>Nitrogen cycling bacteria in agricultural field soils.</title>
        <authorList>
            <person name="Jang J."/>
        </authorList>
    </citation>
    <scope>NUCLEOTIDE SEQUENCE</scope>
    <source>
        <strain evidence="2">PS3-36</strain>
    </source>
</reference>
<feature type="transmembrane region" description="Helical" evidence="1">
    <location>
        <begin position="45"/>
        <end position="72"/>
    </location>
</feature>
<keyword evidence="5" id="KW-1185">Reference proteome</keyword>
<keyword evidence="1" id="KW-0812">Transmembrane</keyword>
<evidence type="ECO:0000256" key="1">
    <source>
        <dbReference type="SAM" id="Phobius"/>
    </source>
</evidence>
<comment type="caution">
    <text evidence="3">The sequence shown here is derived from an EMBL/GenBank/DDBJ whole genome shotgun (WGS) entry which is preliminary data.</text>
</comment>
<dbReference type="Proteomes" id="UP001178888">
    <property type="component" value="Unassembled WGS sequence"/>
</dbReference>
<accession>A0A4R5VI44</accession>
<protein>
    <recommendedName>
        <fullName evidence="6">Cxxc_20_cxxc protein</fullName>
    </recommendedName>
</protein>
<organism evidence="3 4">
    <name type="scientific">Bacillus salipaludis</name>
    <dbReference type="NCBI Taxonomy" id="2547811"/>
    <lineage>
        <taxon>Bacteria</taxon>
        <taxon>Bacillati</taxon>
        <taxon>Bacillota</taxon>
        <taxon>Bacilli</taxon>
        <taxon>Bacillales</taxon>
        <taxon>Bacillaceae</taxon>
        <taxon>Bacillus</taxon>
    </lineage>
</organism>
<name>A0A4R5VI44_9BACI</name>
<evidence type="ECO:0000313" key="4">
    <source>
        <dbReference type="Proteomes" id="UP000295132"/>
    </source>
</evidence>
<dbReference type="RefSeq" id="WP_133340512.1">
    <property type="nucleotide sequence ID" value="NZ_JAVGVR010000001.1"/>
</dbReference>
<evidence type="ECO:0000313" key="5">
    <source>
        <dbReference type="Proteomes" id="UP001178888"/>
    </source>
</evidence>
<reference evidence="3 4" key="1">
    <citation type="submission" date="2019-03" db="EMBL/GenBank/DDBJ databases">
        <title>Bacillus niacini sp. nov. a Nicotinate-Metabolizing Mesophile Isolated from Soil.</title>
        <authorList>
            <person name="Zhang G."/>
        </authorList>
    </citation>
    <scope>NUCLEOTIDE SEQUENCE [LARGE SCALE GENOMIC DNA]</scope>
    <source>
        <strain evidence="3 4">WN066</strain>
    </source>
</reference>
<feature type="transmembrane region" description="Helical" evidence="1">
    <location>
        <begin position="78"/>
        <end position="95"/>
    </location>
</feature>
<gene>
    <name evidence="3" type="ORF">E2K98_29625</name>
    <name evidence="2" type="ORF">RCG21_16970</name>
</gene>
<sequence>MRTSIPCPNCEKAITLDDFEEFSSPFTMKCPYCKAKLKETKVTPFLLIGLIVIIPLFIYLTETLISLLSGIIPPIEKIPSIIVFIGLLYPLYALYERINGLIMFNKGNLQLKKDNDMRGILTLFCINNR</sequence>
<evidence type="ECO:0000313" key="2">
    <source>
        <dbReference type="EMBL" id="MDQ6598027.1"/>
    </source>
</evidence>
<keyword evidence="1" id="KW-0472">Membrane</keyword>
<evidence type="ECO:0008006" key="6">
    <source>
        <dbReference type="Google" id="ProtNLM"/>
    </source>
</evidence>
<proteinExistence type="predicted"/>
<dbReference type="AlphaFoldDB" id="A0A4R5VI44"/>
<dbReference type="Proteomes" id="UP000295132">
    <property type="component" value="Unassembled WGS sequence"/>
</dbReference>
<keyword evidence="1" id="KW-1133">Transmembrane helix</keyword>
<dbReference type="EMBL" id="SMYO01000054">
    <property type="protein sequence ID" value="TDK54190.1"/>
    <property type="molecule type" value="Genomic_DNA"/>
</dbReference>
<evidence type="ECO:0000313" key="3">
    <source>
        <dbReference type="EMBL" id="TDK54190.1"/>
    </source>
</evidence>
<dbReference type="EMBL" id="JAVGVR010000001">
    <property type="protein sequence ID" value="MDQ6598027.1"/>
    <property type="molecule type" value="Genomic_DNA"/>
</dbReference>